<dbReference type="InterPro" id="IPR000835">
    <property type="entry name" value="HTH_MarR-typ"/>
</dbReference>
<dbReference type="PANTHER" id="PTHR42756:SF1">
    <property type="entry name" value="TRANSCRIPTIONAL REPRESSOR OF EMRAB OPERON"/>
    <property type="match status" value="1"/>
</dbReference>
<proteinExistence type="predicted"/>
<dbReference type="Pfam" id="PF12802">
    <property type="entry name" value="MarR_2"/>
    <property type="match status" value="1"/>
</dbReference>
<dbReference type="PANTHER" id="PTHR42756">
    <property type="entry name" value="TRANSCRIPTIONAL REGULATOR, MARR"/>
    <property type="match status" value="1"/>
</dbReference>
<protein>
    <submittedName>
        <fullName evidence="5">MarR family transcriptional regulator</fullName>
    </submittedName>
</protein>
<organism evidence="5 6">
    <name type="scientific">Oceaniradius stylonematis</name>
    <dbReference type="NCBI Taxonomy" id="2184161"/>
    <lineage>
        <taxon>Bacteria</taxon>
        <taxon>Pseudomonadati</taxon>
        <taxon>Pseudomonadota</taxon>
        <taxon>Alphaproteobacteria</taxon>
        <taxon>Hyphomicrobiales</taxon>
        <taxon>Ahrensiaceae</taxon>
        <taxon>Oceaniradius</taxon>
    </lineage>
</organism>
<evidence type="ECO:0000256" key="3">
    <source>
        <dbReference type="ARBA" id="ARBA00023163"/>
    </source>
</evidence>
<evidence type="ECO:0000256" key="1">
    <source>
        <dbReference type="ARBA" id="ARBA00023015"/>
    </source>
</evidence>
<evidence type="ECO:0000313" key="6">
    <source>
        <dbReference type="Proteomes" id="UP000246132"/>
    </source>
</evidence>
<keyword evidence="2" id="KW-0238">DNA-binding</keyword>
<dbReference type="Gene3D" id="1.10.10.10">
    <property type="entry name" value="Winged helix-like DNA-binding domain superfamily/Winged helix DNA-binding domain"/>
    <property type="match status" value="1"/>
</dbReference>
<accession>A0A3A8AF37</accession>
<keyword evidence="3" id="KW-0804">Transcription</keyword>
<evidence type="ECO:0000259" key="4">
    <source>
        <dbReference type="PROSITE" id="PS50995"/>
    </source>
</evidence>
<dbReference type="GO" id="GO:0003700">
    <property type="term" value="F:DNA-binding transcription factor activity"/>
    <property type="evidence" value="ECO:0007669"/>
    <property type="project" value="InterPro"/>
</dbReference>
<reference evidence="5 6" key="1">
    <citation type="journal article" date="2018" name="Int. J. Syst. Bacteriol.">
        <title>Oceaniradius stylonemae gen. nov., sp. nov., isolated from a red alga, Stylonema cornu-cervi.</title>
        <authorList>
            <person name="Jeong S."/>
        </authorList>
    </citation>
    <scope>NUCLEOTIDE SEQUENCE [LARGE SCALE GENOMIC DNA]</scope>
    <source>
        <strain evidence="5 6">StC1</strain>
    </source>
</reference>
<dbReference type="SMART" id="SM00347">
    <property type="entry name" value="HTH_MARR"/>
    <property type="match status" value="1"/>
</dbReference>
<name>A0A3A8AF37_9HYPH</name>
<dbReference type="InterPro" id="IPR023187">
    <property type="entry name" value="Tscrpt_reg_MarR-type_CS"/>
</dbReference>
<dbReference type="SUPFAM" id="SSF46785">
    <property type="entry name" value="Winged helix' DNA-binding domain"/>
    <property type="match status" value="1"/>
</dbReference>
<feature type="domain" description="HTH marR-type" evidence="4">
    <location>
        <begin position="12"/>
        <end position="144"/>
    </location>
</feature>
<dbReference type="AlphaFoldDB" id="A0A3A8AF37"/>
<dbReference type="InterPro" id="IPR036390">
    <property type="entry name" value="WH_DNA-bd_sf"/>
</dbReference>
<dbReference type="GO" id="GO:0003677">
    <property type="term" value="F:DNA binding"/>
    <property type="evidence" value="ECO:0007669"/>
    <property type="project" value="UniProtKB-KW"/>
</dbReference>
<dbReference type="PROSITE" id="PS50995">
    <property type="entry name" value="HTH_MARR_2"/>
    <property type="match status" value="1"/>
</dbReference>
<dbReference type="InterPro" id="IPR036388">
    <property type="entry name" value="WH-like_DNA-bd_sf"/>
</dbReference>
<dbReference type="EMBL" id="QFWV02000007">
    <property type="protein sequence ID" value="RKF06270.1"/>
    <property type="molecule type" value="Genomic_DNA"/>
</dbReference>
<comment type="caution">
    <text evidence="5">The sequence shown here is derived from an EMBL/GenBank/DDBJ whole genome shotgun (WGS) entry which is preliminary data.</text>
</comment>
<gene>
    <name evidence="5" type="ORF">DEM25_011590</name>
</gene>
<dbReference type="PROSITE" id="PS01117">
    <property type="entry name" value="HTH_MARR_1"/>
    <property type="match status" value="1"/>
</dbReference>
<keyword evidence="6" id="KW-1185">Reference proteome</keyword>
<sequence>MDISMRARLSRENSMGWMIQRLARRLDDAMNARLAEHGLTLQQFAILMTVIEHGRMTQAEIGRLFAMPAYAISRAIDGLEADGLLVRDAHPSSRRAHQIHATEKALDMAPAMFAIVKAVNADLTQGLGDKEAGELRRLLATVVETAAI</sequence>
<evidence type="ECO:0000256" key="2">
    <source>
        <dbReference type="ARBA" id="ARBA00023125"/>
    </source>
</evidence>
<keyword evidence="1" id="KW-0805">Transcription regulation</keyword>
<dbReference type="Proteomes" id="UP000246132">
    <property type="component" value="Unassembled WGS sequence"/>
</dbReference>
<evidence type="ECO:0000313" key="5">
    <source>
        <dbReference type="EMBL" id="RKF06270.1"/>
    </source>
</evidence>